<dbReference type="Gene3D" id="6.10.250.660">
    <property type="match status" value="1"/>
</dbReference>
<dbReference type="Gene3D" id="3.90.1150.10">
    <property type="entry name" value="Aspartate Aminotransferase, domain 1"/>
    <property type="match status" value="1"/>
</dbReference>
<evidence type="ECO:0000256" key="6">
    <source>
        <dbReference type="SAM" id="Coils"/>
    </source>
</evidence>
<dbReference type="CDD" id="cd00609">
    <property type="entry name" value="AAT_like"/>
    <property type="match status" value="1"/>
</dbReference>
<organism evidence="8 9">
    <name type="scientific">Potamilus streckersoni</name>
    <dbReference type="NCBI Taxonomy" id="2493646"/>
    <lineage>
        <taxon>Eukaryota</taxon>
        <taxon>Metazoa</taxon>
        <taxon>Spiralia</taxon>
        <taxon>Lophotrochozoa</taxon>
        <taxon>Mollusca</taxon>
        <taxon>Bivalvia</taxon>
        <taxon>Autobranchia</taxon>
        <taxon>Heteroconchia</taxon>
        <taxon>Palaeoheterodonta</taxon>
        <taxon>Unionida</taxon>
        <taxon>Unionoidea</taxon>
        <taxon>Unionidae</taxon>
        <taxon>Ambleminae</taxon>
        <taxon>Lampsilini</taxon>
        <taxon>Potamilus</taxon>
    </lineage>
</organism>
<protein>
    <recommendedName>
        <fullName evidence="7">Aminotransferase class I/classII large domain-containing protein</fullName>
    </recommendedName>
</protein>
<name>A0AAE0RZK5_9BIVA</name>
<comment type="cofactor">
    <cofactor evidence="1">
        <name>pyridoxal 5'-phosphate</name>
        <dbReference type="ChEBI" id="CHEBI:597326"/>
    </cofactor>
</comment>
<dbReference type="GO" id="GO:0030170">
    <property type="term" value="F:pyridoxal phosphate binding"/>
    <property type="evidence" value="ECO:0007669"/>
    <property type="project" value="InterPro"/>
</dbReference>
<evidence type="ECO:0000256" key="2">
    <source>
        <dbReference type="ARBA" id="ARBA00007441"/>
    </source>
</evidence>
<dbReference type="PANTHER" id="PTHR43488:SF2">
    <property type="entry name" value="GLUTAMATE-PYRUVATE AMINOTRANSFERASE ALAA"/>
    <property type="match status" value="1"/>
</dbReference>
<feature type="domain" description="Aminotransferase class I/classII large" evidence="7">
    <location>
        <begin position="262"/>
        <end position="609"/>
    </location>
</feature>
<dbReference type="Pfam" id="PF05103">
    <property type="entry name" value="DivIVA"/>
    <property type="match status" value="1"/>
</dbReference>
<dbReference type="AlphaFoldDB" id="A0AAE0RZK5"/>
<dbReference type="InterPro" id="IPR004839">
    <property type="entry name" value="Aminotransferase_I/II_large"/>
</dbReference>
<reference evidence="8" key="3">
    <citation type="submission" date="2023-05" db="EMBL/GenBank/DDBJ databases">
        <authorList>
            <person name="Smith C.H."/>
        </authorList>
    </citation>
    <scope>NUCLEOTIDE SEQUENCE</scope>
    <source>
        <strain evidence="8">CHS0354</strain>
        <tissue evidence="8">Mantle</tissue>
    </source>
</reference>
<comment type="similarity">
    <text evidence="2">Belongs to the class-I pyridoxal-phosphate-dependent aminotransferase family.</text>
</comment>
<feature type="coiled-coil region" evidence="6">
    <location>
        <begin position="28"/>
        <end position="120"/>
    </location>
</feature>
<sequence>MMDLSEIASVTFPKSVRGFNVVLVKEFLSSIAKEIESVKEQMASLENRNEHLELQLAEYKKLEKNITFSLAEAKQLKLEAELEAKRQAEVIYQEAIKKSNEEYSRRQAELQKLINEITQLRSYRDEVAKKISSFLNKLDSQLEEIYEINIDLPPYIDKEELKMSVMRSEETGLKEKVHVFSTKKLNEANFIVQQEDMDIKNKNEGSDEIIRDIIPDATEMWGEKDVSGTKKKGRGAFSMVDMDEYMKKARKVESQGVNVSYLNIGDPPKFGFKPPEQILEAYCKALCTQISDYSPSAGILSARLAIAEKMISKGVKVEAENIFVTDGASEAADIVFSASLNEGDEILAPLPVYPLYIALANKVAAKQVFYNLNSDKNWKVDPADVESKITKRTKILLVINPNNPTGSVIEVNVLRQLLDIAKRHKLIVVSDEVYSEMVFEGKHTPIASLVDDDVPVFTLESMSKNFLVPGWRMGWVGITNNYLVSDIRNAMLKLADARLCANTPAQYTIETALSLPQDYFQPALLRLKNQRDITFRYLNNISGMSSNKPQGAFYAFPRMDIRRLGFESDENFVLDVLKNLGILLVHGSGFGMDRTQGFFRIAFLPSADELQDIYYRLKTYLEAKIK</sequence>
<dbReference type="EMBL" id="JAEAOA010001427">
    <property type="protein sequence ID" value="KAK3582504.1"/>
    <property type="molecule type" value="Genomic_DNA"/>
</dbReference>
<evidence type="ECO:0000256" key="5">
    <source>
        <dbReference type="ARBA" id="ARBA00022898"/>
    </source>
</evidence>
<dbReference type="InterPro" id="IPR007793">
    <property type="entry name" value="DivIVA_fam"/>
</dbReference>
<dbReference type="InterPro" id="IPR004838">
    <property type="entry name" value="NHTrfase_class1_PyrdxlP-BS"/>
</dbReference>
<dbReference type="Gene3D" id="3.40.640.10">
    <property type="entry name" value="Type I PLP-dependent aspartate aminotransferase-like (Major domain)"/>
    <property type="match status" value="1"/>
</dbReference>
<dbReference type="InterPro" id="IPR015422">
    <property type="entry name" value="PyrdxlP-dep_Trfase_small"/>
</dbReference>
<keyword evidence="9" id="KW-1185">Reference proteome</keyword>
<accession>A0AAE0RZK5</accession>
<gene>
    <name evidence="8" type="ORF">CHS0354_024052</name>
</gene>
<reference evidence="8" key="1">
    <citation type="journal article" date="2021" name="Genome Biol. Evol.">
        <title>A High-Quality Reference Genome for a Parasitic Bivalve with Doubly Uniparental Inheritance (Bivalvia: Unionida).</title>
        <authorList>
            <person name="Smith C.H."/>
        </authorList>
    </citation>
    <scope>NUCLEOTIDE SEQUENCE</scope>
    <source>
        <strain evidence="8">CHS0354</strain>
    </source>
</reference>
<dbReference type="SUPFAM" id="SSF53383">
    <property type="entry name" value="PLP-dependent transferases"/>
    <property type="match status" value="1"/>
</dbReference>
<dbReference type="Pfam" id="PF00155">
    <property type="entry name" value="Aminotran_1_2"/>
    <property type="match status" value="1"/>
</dbReference>
<keyword evidence="4" id="KW-0808">Transferase</keyword>
<evidence type="ECO:0000256" key="1">
    <source>
        <dbReference type="ARBA" id="ARBA00001933"/>
    </source>
</evidence>
<dbReference type="PANTHER" id="PTHR43488">
    <property type="entry name" value="GLUTAMATE-PYRUVATE AMINOTRANSFERASE ALAA"/>
    <property type="match status" value="1"/>
</dbReference>
<comment type="caution">
    <text evidence="8">The sequence shown here is derived from an EMBL/GenBank/DDBJ whole genome shotgun (WGS) entry which is preliminary data.</text>
</comment>
<dbReference type="InterPro" id="IPR015421">
    <property type="entry name" value="PyrdxlP-dep_Trfase_major"/>
</dbReference>
<dbReference type="Proteomes" id="UP001195483">
    <property type="component" value="Unassembled WGS sequence"/>
</dbReference>
<dbReference type="GO" id="GO:0008483">
    <property type="term" value="F:transaminase activity"/>
    <property type="evidence" value="ECO:0007669"/>
    <property type="project" value="UniProtKB-KW"/>
</dbReference>
<evidence type="ECO:0000256" key="3">
    <source>
        <dbReference type="ARBA" id="ARBA00022576"/>
    </source>
</evidence>
<keyword evidence="5" id="KW-0663">Pyridoxal phosphate</keyword>
<evidence type="ECO:0000313" key="8">
    <source>
        <dbReference type="EMBL" id="KAK3582504.1"/>
    </source>
</evidence>
<keyword evidence="3" id="KW-0032">Aminotransferase</keyword>
<reference evidence="8" key="2">
    <citation type="journal article" date="2021" name="Genome Biol. Evol.">
        <title>Developing a high-quality reference genome for a parasitic bivalve with doubly uniparental inheritance (Bivalvia: Unionida).</title>
        <authorList>
            <person name="Smith C.H."/>
        </authorList>
    </citation>
    <scope>NUCLEOTIDE SEQUENCE</scope>
    <source>
        <strain evidence="8">CHS0354</strain>
        <tissue evidence="8">Mantle</tissue>
    </source>
</reference>
<dbReference type="InterPro" id="IPR051926">
    <property type="entry name" value="Ala_Aminotransferase"/>
</dbReference>
<evidence type="ECO:0000256" key="4">
    <source>
        <dbReference type="ARBA" id="ARBA00022679"/>
    </source>
</evidence>
<dbReference type="InterPro" id="IPR015424">
    <property type="entry name" value="PyrdxlP-dep_Trfase"/>
</dbReference>
<evidence type="ECO:0000259" key="7">
    <source>
        <dbReference type="Pfam" id="PF00155"/>
    </source>
</evidence>
<evidence type="ECO:0000313" key="9">
    <source>
        <dbReference type="Proteomes" id="UP001195483"/>
    </source>
</evidence>
<dbReference type="PROSITE" id="PS00105">
    <property type="entry name" value="AA_TRANSFER_CLASS_1"/>
    <property type="match status" value="1"/>
</dbReference>
<proteinExistence type="inferred from homology"/>
<keyword evidence="6" id="KW-0175">Coiled coil</keyword>